<keyword evidence="5" id="KW-1185">Reference proteome</keyword>
<evidence type="ECO:0000256" key="3">
    <source>
        <dbReference type="SAM" id="MobiDB-lite"/>
    </source>
</evidence>
<accession>A0A8B8CPA8</accession>
<dbReference type="GO" id="GO:0003723">
    <property type="term" value="F:RNA binding"/>
    <property type="evidence" value="ECO:0007669"/>
    <property type="project" value="TreeGrafter"/>
</dbReference>
<proteinExistence type="predicted"/>
<dbReference type="Pfam" id="PF08698">
    <property type="entry name" value="Fcf2"/>
    <property type="match status" value="1"/>
</dbReference>
<sequence>MKHKSKPRLCSSEDDSSSDCELKEVATTLSETIKRHILKKRQEQSSNTDNSIFVLDKTPGGSVLESPADCNEDEKVNWKLSEKGSKEKSKKKKNHDGLSSYIHSNIDIMDPNSYRHLKGEHKKEKKKGQAVKKSDKVVQEIMKKSVITPDFEKKDSLEPYEESLRKLKKKRKMEKALTKGKGWFDMKAPEMTDEAKMNLEMLKMRKALDPKRFYKNNDMKGLPKFFQFGRIVESPADFYHSRVPKKKRKANLVQELLADAEFRQYNKRKYVEIQEAKMKGDGPYKRMKRLKKRKNKCCTCS</sequence>
<evidence type="ECO:0000313" key="5">
    <source>
        <dbReference type="Proteomes" id="UP000694844"/>
    </source>
</evidence>
<comment type="subcellular location">
    <subcellularLocation>
        <location evidence="1">Nucleus</location>
        <location evidence="1">Nucleolus</location>
    </subcellularLocation>
</comment>
<keyword evidence="2" id="KW-0539">Nucleus</keyword>
<evidence type="ECO:0000313" key="6">
    <source>
        <dbReference type="RefSeq" id="XP_022317625.1"/>
    </source>
</evidence>
<feature type="region of interest" description="Disordered" evidence="3">
    <location>
        <begin position="37"/>
        <end position="104"/>
    </location>
</feature>
<evidence type="ECO:0000259" key="4">
    <source>
        <dbReference type="Pfam" id="PF08698"/>
    </source>
</evidence>
<protein>
    <submittedName>
        <fullName evidence="6">Deoxynucleotidyltransferase terminal-interacting protein 2-like</fullName>
    </submittedName>
</protein>
<feature type="domain" description="Fcf2 pre-rRNA processing C-terminal" evidence="4">
    <location>
        <begin position="178"/>
        <end position="269"/>
    </location>
</feature>
<dbReference type="PANTHER" id="PTHR21686:SF12">
    <property type="entry name" value="DEOXYNUCLEOTIDYLTRANSFERASE TERMINAL-INTERACTING PROTEIN 2"/>
    <property type="match status" value="1"/>
</dbReference>
<dbReference type="Proteomes" id="UP000694844">
    <property type="component" value="Chromosome 2"/>
</dbReference>
<evidence type="ECO:0000256" key="1">
    <source>
        <dbReference type="ARBA" id="ARBA00004604"/>
    </source>
</evidence>
<dbReference type="InterPro" id="IPR039883">
    <property type="entry name" value="Fcf2/DNTTIP2"/>
</dbReference>
<gene>
    <name evidence="6" type="primary">LOC111120897</name>
</gene>
<dbReference type="GO" id="GO:0005730">
    <property type="term" value="C:nucleolus"/>
    <property type="evidence" value="ECO:0007669"/>
    <property type="project" value="UniProtKB-SubCell"/>
</dbReference>
<dbReference type="KEGG" id="cvn:111120897"/>
<dbReference type="PANTHER" id="PTHR21686">
    <property type="entry name" value="DEOXYNUCLEOTIDYLTRANSFERASE TERMINAL-INTERACTING PROTEIN 2"/>
    <property type="match status" value="1"/>
</dbReference>
<evidence type="ECO:0000256" key="2">
    <source>
        <dbReference type="ARBA" id="ARBA00023242"/>
    </source>
</evidence>
<reference evidence="6" key="1">
    <citation type="submission" date="2025-08" db="UniProtKB">
        <authorList>
            <consortium name="RefSeq"/>
        </authorList>
    </citation>
    <scope>IDENTIFICATION</scope>
    <source>
        <tissue evidence="6">Whole sample</tissue>
    </source>
</reference>
<dbReference type="AlphaFoldDB" id="A0A8B8CPA8"/>
<organism evidence="5 6">
    <name type="scientific">Crassostrea virginica</name>
    <name type="common">Eastern oyster</name>
    <dbReference type="NCBI Taxonomy" id="6565"/>
    <lineage>
        <taxon>Eukaryota</taxon>
        <taxon>Metazoa</taxon>
        <taxon>Spiralia</taxon>
        <taxon>Lophotrochozoa</taxon>
        <taxon>Mollusca</taxon>
        <taxon>Bivalvia</taxon>
        <taxon>Autobranchia</taxon>
        <taxon>Pteriomorphia</taxon>
        <taxon>Ostreida</taxon>
        <taxon>Ostreoidea</taxon>
        <taxon>Ostreidae</taxon>
        <taxon>Crassostrea</taxon>
    </lineage>
</organism>
<dbReference type="RefSeq" id="XP_022317625.1">
    <property type="nucleotide sequence ID" value="XM_022461917.1"/>
</dbReference>
<name>A0A8B8CPA8_CRAVI</name>
<dbReference type="OrthoDB" id="427886at2759"/>
<dbReference type="InterPro" id="IPR014810">
    <property type="entry name" value="Fcf2_C"/>
</dbReference>
<feature type="region of interest" description="Disordered" evidence="3">
    <location>
        <begin position="1"/>
        <end position="21"/>
    </location>
</feature>
<dbReference type="GeneID" id="111120897"/>
<feature type="compositionally biased region" description="Basic and acidic residues" evidence="3">
    <location>
        <begin position="73"/>
        <end position="87"/>
    </location>
</feature>
<dbReference type="GO" id="GO:0006396">
    <property type="term" value="P:RNA processing"/>
    <property type="evidence" value="ECO:0007669"/>
    <property type="project" value="TreeGrafter"/>
</dbReference>